<feature type="domain" description="OAA-family lectin sugar binding" evidence="2">
    <location>
        <begin position="243"/>
        <end position="287"/>
    </location>
</feature>
<dbReference type="Pfam" id="PF17882">
    <property type="entry name" value="SBD"/>
    <property type="match status" value="2"/>
</dbReference>
<dbReference type="InterPro" id="IPR008979">
    <property type="entry name" value="Galactose-bd-like_sf"/>
</dbReference>
<evidence type="ECO:0000259" key="2">
    <source>
        <dbReference type="Pfam" id="PF17882"/>
    </source>
</evidence>
<reference evidence="3 4" key="1">
    <citation type="submission" date="2017-11" db="EMBL/GenBank/DDBJ databases">
        <title>Streptomyces carmine sp. nov., a novel actinomycete isolated from Sophora alopecuroides in Xinjiang, China.</title>
        <authorList>
            <person name="Wang Y."/>
            <person name="Luo X."/>
            <person name="Wan C."/>
            <person name="Zhang L."/>
        </authorList>
    </citation>
    <scope>NUCLEOTIDE SEQUENCE [LARGE SCALE GENOMIC DNA]</scope>
    <source>
        <strain evidence="3 4">TRM SA0054</strain>
    </source>
</reference>
<feature type="region of interest" description="Disordered" evidence="1">
    <location>
        <begin position="219"/>
        <end position="240"/>
    </location>
</feature>
<dbReference type="SUPFAM" id="SSF49785">
    <property type="entry name" value="Galactose-binding domain-like"/>
    <property type="match status" value="1"/>
</dbReference>
<comment type="caution">
    <text evidence="3">The sequence shown here is derived from an EMBL/GenBank/DDBJ whole genome shotgun (WGS) entry which is preliminary data.</text>
</comment>
<dbReference type="Proteomes" id="UP000230407">
    <property type="component" value="Unassembled WGS sequence"/>
</dbReference>
<keyword evidence="4" id="KW-1185">Reference proteome</keyword>
<dbReference type="InterPro" id="IPR040964">
    <property type="entry name" value="SBD"/>
</dbReference>
<evidence type="ECO:0000313" key="3">
    <source>
        <dbReference type="EMBL" id="PJE94525.1"/>
    </source>
</evidence>
<evidence type="ECO:0000256" key="1">
    <source>
        <dbReference type="SAM" id="MobiDB-lite"/>
    </source>
</evidence>
<accession>A0A2M8LRF2</accession>
<feature type="domain" description="OAA-family lectin sugar binding" evidence="2">
    <location>
        <begin position="153"/>
        <end position="226"/>
    </location>
</feature>
<dbReference type="RefSeq" id="WP_100205135.1">
    <property type="nucleotide sequence ID" value="NZ_PGGW01000069.1"/>
</dbReference>
<sequence>MEPVLADFSTAPAGLSNAVVRHHRCAIAPTHVAVGAGGHLKIDFTVGEDESPAEAVVGVTVLGPAVPVEIDLNGETVAEEFVPVPDGTPAEPREHLLTLPGTSLTPGPNTLGIRCPEKTEGLLRLRAVTVDLAGDHRARRTLTARTDPRALLVFHTERRAAGAAVWQPAARLLLHLDHGDRSAPAQLSWRTTDGAESAVALRTDMSGFHGHYRAADGTTGELRGTLADRGSLPDGDEGDQARHFTTEEEHNGAWHAAGELRLLLDDGSAPVERLTWTDWHGGTASLTLRTAPAPAALRDVTGEVTGVEASDEFDAAGEVADNLLRKGYGKWLAHEGDPELEFTLRTPVAVAAYALTTANDAPDRDPSAWVLEGSSDGHTWTVLDSRRGERFTGRFETRTFPVAGAAPYRRYRLRVTENSGSYETQLSRVQFFDGGEAPAYAPDFIGYRRAAGAEPTGYRGTVVGTREEGAPEKLLAGDLRETARRLHDAVHLMERLGRYLD</sequence>
<protein>
    <submittedName>
        <fullName evidence="3">Alpha-1,2-mannosidase</fullName>
    </submittedName>
</protein>
<gene>
    <name evidence="3" type="ORF">CUT44_30425</name>
</gene>
<evidence type="ECO:0000313" key="4">
    <source>
        <dbReference type="Proteomes" id="UP000230407"/>
    </source>
</evidence>
<dbReference type="EMBL" id="PGGW01000069">
    <property type="protein sequence ID" value="PJE94525.1"/>
    <property type="molecule type" value="Genomic_DNA"/>
</dbReference>
<name>A0A2M8LRF2_9ACTN</name>
<dbReference type="Gene3D" id="2.60.120.260">
    <property type="entry name" value="Galactose-binding domain-like"/>
    <property type="match status" value="1"/>
</dbReference>
<organism evidence="3 4">
    <name type="scientific">Streptomyces carminius</name>
    <dbReference type="NCBI Taxonomy" id="2665496"/>
    <lineage>
        <taxon>Bacteria</taxon>
        <taxon>Bacillati</taxon>
        <taxon>Actinomycetota</taxon>
        <taxon>Actinomycetes</taxon>
        <taxon>Kitasatosporales</taxon>
        <taxon>Streptomycetaceae</taxon>
        <taxon>Streptomyces</taxon>
    </lineage>
</organism>
<dbReference type="AlphaFoldDB" id="A0A2M8LRF2"/>
<proteinExistence type="predicted"/>